<sequence length="311" mass="35869">MNAPFFPDECWLEKKLAITHPSPSVWKLTEKVKEYPRLSSTYRMQQEHCEGNSIAYAIFNCRNAENPPRKRSPRKGQMMIMMQLPPAESLFLPASVRRKYASDVVCGGFVDTIEAYRRLSAHNCEFTPKFIGYSHEKQDDDGFVPGGYFSYYAYTPVPGVCLGDNITDTVKTSEIPGGETWKQSYHNEGAMGRSTVPRGVFWSLSTEKRAEIRAKFETIHKAFRDAGVDVHWAYLDKLKWDKAKKKLYIDAVYDTNVSAPFVLRDGRYRHRETETYAQALTRWWLALPPPKYDGTQRYHTISDLTESGWLF</sequence>
<gene>
    <name evidence="1" type="ORF">FE257_005857</name>
</gene>
<protein>
    <submittedName>
        <fullName evidence="1">Uncharacterized protein</fullName>
    </submittedName>
</protein>
<comment type="caution">
    <text evidence="1">The sequence shown here is derived from an EMBL/GenBank/DDBJ whole genome shotgun (WGS) entry which is preliminary data.</text>
</comment>
<proteinExistence type="predicted"/>
<name>A0AAD4CQ83_ASPNN</name>
<dbReference type="Proteomes" id="UP001194746">
    <property type="component" value="Unassembled WGS sequence"/>
</dbReference>
<dbReference type="EMBL" id="VCAU01000026">
    <property type="protein sequence ID" value="KAF9890452.1"/>
    <property type="molecule type" value="Genomic_DNA"/>
</dbReference>
<organism evidence="1 2">
    <name type="scientific">Aspergillus nanangensis</name>
    <dbReference type="NCBI Taxonomy" id="2582783"/>
    <lineage>
        <taxon>Eukaryota</taxon>
        <taxon>Fungi</taxon>
        <taxon>Dikarya</taxon>
        <taxon>Ascomycota</taxon>
        <taxon>Pezizomycotina</taxon>
        <taxon>Eurotiomycetes</taxon>
        <taxon>Eurotiomycetidae</taxon>
        <taxon>Eurotiales</taxon>
        <taxon>Aspergillaceae</taxon>
        <taxon>Aspergillus</taxon>
        <taxon>Aspergillus subgen. Circumdati</taxon>
    </lineage>
</organism>
<evidence type="ECO:0000313" key="1">
    <source>
        <dbReference type="EMBL" id="KAF9890452.1"/>
    </source>
</evidence>
<reference evidence="1" key="1">
    <citation type="journal article" date="2019" name="Beilstein J. Org. Chem.">
        <title>Nanangenines: drimane sesquiterpenoids as the dominant metabolite cohort of a novel Australian fungus, Aspergillus nanangensis.</title>
        <authorList>
            <person name="Lacey H.J."/>
            <person name="Gilchrist C.L.M."/>
            <person name="Crombie A."/>
            <person name="Kalaitzis J.A."/>
            <person name="Vuong D."/>
            <person name="Rutledge P.J."/>
            <person name="Turner P."/>
            <person name="Pitt J.I."/>
            <person name="Lacey E."/>
            <person name="Chooi Y.H."/>
            <person name="Piggott A.M."/>
        </authorList>
    </citation>
    <scope>NUCLEOTIDE SEQUENCE</scope>
    <source>
        <strain evidence="1">MST-FP2251</strain>
    </source>
</reference>
<keyword evidence="2" id="KW-1185">Reference proteome</keyword>
<accession>A0AAD4CQ83</accession>
<dbReference type="AlphaFoldDB" id="A0AAD4CQ83"/>
<evidence type="ECO:0000313" key="2">
    <source>
        <dbReference type="Proteomes" id="UP001194746"/>
    </source>
</evidence>
<reference evidence="1" key="2">
    <citation type="submission" date="2020-02" db="EMBL/GenBank/DDBJ databases">
        <authorList>
            <person name="Gilchrist C.L.M."/>
            <person name="Chooi Y.-H."/>
        </authorList>
    </citation>
    <scope>NUCLEOTIDE SEQUENCE</scope>
    <source>
        <strain evidence="1">MST-FP2251</strain>
    </source>
</reference>